<evidence type="ECO:0000256" key="8">
    <source>
        <dbReference type="ARBA" id="ARBA00023180"/>
    </source>
</evidence>
<dbReference type="FunFam" id="2.10.70.10:FF:000011">
    <property type="entry name" value="CUB and sushi domain-containing protein 3 isoform A"/>
    <property type="match status" value="1"/>
</dbReference>
<comment type="subcellular location">
    <subcellularLocation>
        <location evidence="2">Membrane</location>
    </subcellularLocation>
    <subcellularLocation>
        <location evidence="1">Virion</location>
    </subcellularLocation>
</comment>
<evidence type="ECO:0000256" key="5">
    <source>
        <dbReference type="ARBA" id="ARBA00022737"/>
    </source>
</evidence>
<feature type="domain" description="Sushi" evidence="11">
    <location>
        <begin position="608"/>
        <end position="668"/>
    </location>
</feature>
<feature type="domain" description="Sushi" evidence="11">
    <location>
        <begin position="85"/>
        <end position="150"/>
    </location>
</feature>
<keyword evidence="3 9" id="KW-0768">Sushi</keyword>
<dbReference type="InterPro" id="IPR008197">
    <property type="entry name" value="WAP_dom"/>
</dbReference>
<feature type="domain" description="Ig-like" evidence="10">
    <location>
        <begin position="1032"/>
        <end position="1130"/>
    </location>
</feature>
<name>A0ABD6EE80_9BILA</name>
<dbReference type="PROSITE" id="PS50923">
    <property type="entry name" value="SUSHI"/>
    <property type="match status" value="8"/>
</dbReference>
<evidence type="ECO:0000259" key="11">
    <source>
        <dbReference type="PROSITE" id="PS50923"/>
    </source>
</evidence>
<evidence type="ECO:0000256" key="2">
    <source>
        <dbReference type="ARBA" id="ARBA00004370"/>
    </source>
</evidence>
<dbReference type="InterPro" id="IPR051503">
    <property type="entry name" value="ComplSys_Reg/VirEntry_Med"/>
</dbReference>
<reference evidence="13 14" key="1">
    <citation type="submission" date="2024-08" db="EMBL/GenBank/DDBJ databases">
        <title>Gnathostoma spinigerum genome.</title>
        <authorList>
            <person name="Gonzalez-Bertolin B."/>
            <person name="Monzon S."/>
            <person name="Zaballos A."/>
            <person name="Jimenez P."/>
            <person name="Dekumyoy P."/>
            <person name="Varona S."/>
            <person name="Cuesta I."/>
            <person name="Sumanam S."/>
            <person name="Adisakwattana P."/>
            <person name="Gasser R.B."/>
            <person name="Hernandez-Gonzalez A."/>
            <person name="Young N.D."/>
            <person name="Perteguer M.J."/>
        </authorList>
    </citation>
    <scope>NUCLEOTIDE SEQUENCE [LARGE SCALE GENOMIC DNA]</scope>
    <source>
        <strain evidence="13">AL3</strain>
        <tissue evidence="13">Liver</tissue>
    </source>
</reference>
<comment type="caution">
    <text evidence="9">Lacks conserved residue(s) required for the propagation of feature annotation.</text>
</comment>
<dbReference type="InterPro" id="IPR013783">
    <property type="entry name" value="Ig-like_fold"/>
</dbReference>
<dbReference type="InterPro" id="IPR007110">
    <property type="entry name" value="Ig-like_dom"/>
</dbReference>
<dbReference type="PANTHER" id="PTHR45785:SF2">
    <property type="entry name" value="COMPLEMENT FACTOR H-RELATED"/>
    <property type="match status" value="1"/>
</dbReference>
<keyword evidence="14" id="KW-1185">Reference proteome</keyword>
<dbReference type="PANTHER" id="PTHR45785">
    <property type="entry name" value="COMPLEMENT FACTOR H-RELATED"/>
    <property type="match status" value="1"/>
</dbReference>
<dbReference type="InterPro" id="IPR000436">
    <property type="entry name" value="Sushi_SCR_CCP_dom"/>
</dbReference>
<feature type="domain" description="Sushi" evidence="11">
    <location>
        <begin position="953"/>
        <end position="1022"/>
    </location>
</feature>
<dbReference type="SUPFAM" id="SSF57535">
    <property type="entry name" value="Complement control module/SCR domain"/>
    <property type="match status" value="10"/>
</dbReference>
<keyword evidence="7 9" id="KW-1015">Disulfide bond</keyword>
<proteinExistence type="predicted"/>
<dbReference type="AlphaFoldDB" id="A0ABD6EE80"/>
<evidence type="ECO:0000256" key="9">
    <source>
        <dbReference type="PROSITE-ProRule" id="PRU00302"/>
    </source>
</evidence>
<dbReference type="CDD" id="cd00033">
    <property type="entry name" value="CCP"/>
    <property type="match status" value="7"/>
</dbReference>
<dbReference type="EMBL" id="JBGFUD010001553">
    <property type="protein sequence ID" value="MFH4976434.1"/>
    <property type="molecule type" value="Genomic_DNA"/>
</dbReference>
<comment type="caution">
    <text evidence="13">The sequence shown here is derived from an EMBL/GenBank/DDBJ whole genome shotgun (WGS) entry which is preliminary data.</text>
</comment>
<evidence type="ECO:0000256" key="1">
    <source>
        <dbReference type="ARBA" id="ARBA00004328"/>
    </source>
</evidence>
<keyword evidence="8" id="KW-0325">Glycoprotein</keyword>
<feature type="disulfide bond" evidence="9">
    <location>
        <begin position="307"/>
        <end position="334"/>
    </location>
</feature>
<sequence length="1136" mass="127370">MSAHVTETDSENFENNPAFQLSMNKVSIELLLFVLPTWISTFTPSNVCPEVSLTSRPSYCKKACTRDEQCRKASKRCLCDGLCGLSCVNPAATCHPLLDLPNGYIRTPGDFVFNSNAEYGCDEGYVLVGPSQRRCQGNHEWSGTNPECRLLMKCGPPPEIPYAQHDGYSYSGQYDLESEVQYSCISGYHRYDRKGITIAKCLLNRANAAQWFGPDLRCRARSCPDPSQIHNGLRIGEIFNYPHSIEFSCLPGFQLIGASMLRCLSNGQWSDDMPHCKATTCPRPSDPLHGKVLGSSLTYQSRVTYSCKEGYRLVGQVQRTCLAEGVWSGHQPFCEEIRCSPLPPLYNGYIEGSETNFGAVVVFRCLEAMSHIGAPYAKCEEDARWSHPMPKCLGGCRVPHITNGGIPIYIPGQLVLHGERLKVICAPKHESEADTNIHCHNGTWSHIPVCLPVRCKLWPPRIPNARVVFTKSSHGASARYECSVGYKPSSAQNTIKCLFGEWLREGEPFRCRPIWCEHPSKSFGTLEGGQIMLEGQMGAYEFADYITEVEEGRSILFQCNKGNILLGSPKATCVNGKWMPRRKPKCVSQTHPVVEGHIEWLKRRKRSKDCDPIVENERYEIVFLNKNNSATETVVVCKPGYMMIEATTGGLLTCRDGRWLPGIPTCLPEDCYIPMKHHSYFVDRKTSQVMSSEVKIKHGNEVQMVCLKGYEVTGISAVKCRFGKLNDTLGRCRPKRCQVPTSFMRSAFPEEKKGLKHGETVTIKCNGQSIEVSCRFGVLSQSSQCIQGVRSTESSMLCHRPSDSHPFIAYRTTVVGGIPTRVDLNPFQATFPNNTIIHYQCLSNVSEIEATAIQCVNSEWITRLLPCAQFNSTISSDEEFGMCGAPFIDSKFKILNMDSYEELNGPRFPHGTILKIGCSSLFNNLKKKVGELKCRNGRWRKRISSLQCPNVTQTCSYHVEQRFRTTAFSLSDLQEVTFDQAFSDGETIVFRCSEFGLQKLRGNPAMTCKDGRWSSKHPRCDILDPLNRNAGPSPIQYNVERAAHFLSPQGELIVNQSADISLSCIFPRNKGQPKWEVSTTYRNYPRSWRRVVLPFLQDVDAYELTITTAQPEDGGLFHCVTPNDHRTTLKLIIDGK</sequence>
<keyword evidence="6" id="KW-0472">Membrane</keyword>
<feature type="disulfide bond" evidence="9">
    <location>
        <begin position="121"/>
        <end position="148"/>
    </location>
</feature>
<feature type="disulfide bond" evidence="9">
    <location>
        <begin position="365"/>
        <end position="392"/>
    </location>
</feature>
<dbReference type="Gene3D" id="2.60.40.10">
    <property type="entry name" value="Immunoglobulins"/>
    <property type="match status" value="1"/>
</dbReference>
<feature type="domain" description="WAP" evidence="12">
    <location>
        <begin position="42"/>
        <end position="91"/>
    </location>
</feature>
<keyword evidence="4" id="KW-0732">Signal</keyword>
<dbReference type="InterPro" id="IPR035976">
    <property type="entry name" value="Sushi/SCR/CCP_sf"/>
</dbReference>
<feature type="disulfide bond" evidence="9">
    <location>
        <begin position="559"/>
        <end position="586"/>
    </location>
</feature>
<dbReference type="Gene3D" id="2.10.70.10">
    <property type="entry name" value="Complement Module, domain 1"/>
    <property type="match status" value="9"/>
</dbReference>
<dbReference type="SUPFAM" id="SSF48726">
    <property type="entry name" value="Immunoglobulin"/>
    <property type="match status" value="1"/>
</dbReference>
<organism evidence="13 14">
    <name type="scientific">Gnathostoma spinigerum</name>
    <dbReference type="NCBI Taxonomy" id="75299"/>
    <lineage>
        <taxon>Eukaryota</taxon>
        <taxon>Metazoa</taxon>
        <taxon>Ecdysozoa</taxon>
        <taxon>Nematoda</taxon>
        <taxon>Chromadorea</taxon>
        <taxon>Rhabditida</taxon>
        <taxon>Spirurina</taxon>
        <taxon>Gnathostomatomorpha</taxon>
        <taxon>Gnathostomatoidea</taxon>
        <taxon>Gnathostomatidae</taxon>
        <taxon>Gnathostoma</taxon>
    </lineage>
</organism>
<feature type="domain" description="Sushi" evidence="11">
    <location>
        <begin position="221"/>
        <end position="278"/>
    </location>
</feature>
<evidence type="ECO:0000256" key="3">
    <source>
        <dbReference type="ARBA" id="ARBA00022659"/>
    </source>
</evidence>
<dbReference type="SMART" id="SM00032">
    <property type="entry name" value="CCP"/>
    <property type="match status" value="14"/>
</dbReference>
<accession>A0ABD6EE80</accession>
<dbReference type="InterPro" id="IPR036179">
    <property type="entry name" value="Ig-like_dom_sf"/>
</dbReference>
<dbReference type="Pfam" id="PF00084">
    <property type="entry name" value="Sushi"/>
    <property type="match status" value="7"/>
</dbReference>
<evidence type="ECO:0000313" key="13">
    <source>
        <dbReference type="EMBL" id="MFH4976434.1"/>
    </source>
</evidence>
<evidence type="ECO:0000256" key="4">
    <source>
        <dbReference type="ARBA" id="ARBA00022729"/>
    </source>
</evidence>
<feature type="domain" description="Sushi" evidence="11">
    <location>
        <begin position="337"/>
        <end position="394"/>
    </location>
</feature>
<keyword evidence="5" id="KW-0677">Repeat</keyword>
<dbReference type="PROSITE" id="PS50835">
    <property type="entry name" value="IG_LIKE"/>
    <property type="match status" value="1"/>
</dbReference>
<dbReference type="PROSITE" id="PS51390">
    <property type="entry name" value="WAP"/>
    <property type="match status" value="1"/>
</dbReference>
<feature type="domain" description="Sushi" evidence="11">
    <location>
        <begin position="514"/>
        <end position="588"/>
    </location>
</feature>
<evidence type="ECO:0000256" key="6">
    <source>
        <dbReference type="ARBA" id="ARBA00023136"/>
    </source>
</evidence>
<dbReference type="GO" id="GO:0016020">
    <property type="term" value="C:membrane"/>
    <property type="evidence" value="ECO:0007669"/>
    <property type="project" value="UniProtKB-SubCell"/>
</dbReference>
<feature type="disulfide bond" evidence="9">
    <location>
        <begin position="249"/>
        <end position="276"/>
    </location>
</feature>
<protein>
    <submittedName>
        <fullName evidence="13">Uncharacterized protein</fullName>
    </submittedName>
</protein>
<evidence type="ECO:0000256" key="7">
    <source>
        <dbReference type="ARBA" id="ARBA00023157"/>
    </source>
</evidence>
<gene>
    <name evidence="13" type="ORF">AB6A40_003143</name>
</gene>
<evidence type="ECO:0000313" key="14">
    <source>
        <dbReference type="Proteomes" id="UP001608902"/>
    </source>
</evidence>
<evidence type="ECO:0000259" key="12">
    <source>
        <dbReference type="PROSITE" id="PS51390"/>
    </source>
</evidence>
<feature type="domain" description="Sushi" evidence="11">
    <location>
        <begin position="152"/>
        <end position="220"/>
    </location>
</feature>
<evidence type="ECO:0000259" key="10">
    <source>
        <dbReference type="PROSITE" id="PS50835"/>
    </source>
</evidence>
<feature type="domain" description="Sushi" evidence="11">
    <location>
        <begin position="279"/>
        <end position="336"/>
    </location>
</feature>
<dbReference type="Proteomes" id="UP001608902">
    <property type="component" value="Unassembled WGS sequence"/>
</dbReference>